<dbReference type="KEGG" id="uam:UABAM_02278"/>
<dbReference type="RefSeq" id="WP_151968104.1">
    <property type="nucleotide sequence ID" value="NZ_AP019860.1"/>
</dbReference>
<dbReference type="InterPro" id="IPR011989">
    <property type="entry name" value="ARM-like"/>
</dbReference>
<dbReference type="PANTHER" id="PTHR12697:SF5">
    <property type="entry name" value="DEOXYHYPUSINE HYDROXYLASE"/>
    <property type="match status" value="1"/>
</dbReference>
<keyword evidence="1" id="KW-0732">Signal</keyword>
<feature type="signal peptide" evidence="1">
    <location>
        <begin position="1"/>
        <end position="18"/>
    </location>
</feature>
<reference evidence="2 3" key="1">
    <citation type="submission" date="2019-08" db="EMBL/GenBank/DDBJ databases">
        <title>Complete genome sequence of Candidatus Uab amorphum.</title>
        <authorList>
            <person name="Shiratori T."/>
            <person name="Suzuki S."/>
            <person name="Kakizawa Y."/>
            <person name="Ishida K."/>
        </authorList>
    </citation>
    <scope>NUCLEOTIDE SEQUENCE [LARGE SCALE GENOMIC DNA]</scope>
    <source>
        <strain evidence="2 3">SRT547</strain>
    </source>
</reference>
<keyword evidence="3" id="KW-1185">Reference proteome</keyword>
<dbReference type="EMBL" id="AP019860">
    <property type="protein sequence ID" value="BBM83923.1"/>
    <property type="molecule type" value="Genomic_DNA"/>
</dbReference>
<dbReference type="Pfam" id="PF13646">
    <property type="entry name" value="HEAT_2"/>
    <property type="match status" value="1"/>
</dbReference>
<accession>A0A5S9IL76</accession>
<dbReference type="InterPro" id="IPR004155">
    <property type="entry name" value="PBS_lyase_HEAT"/>
</dbReference>
<evidence type="ECO:0000313" key="3">
    <source>
        <dbReference type="Proteomes" id="UP000326354"/>
    </source>
</evidence>
<dbReference type="AlphaFoldDB" id="A0A5S9IL76"/>
<gene>
    <name evidence="2" type="ORF">UABAM_02278</name>
</gene>
<proteinExistence type="predicted"/>
<evidence type="ECO:0008006" key="4">
    <source>
        <dbReference type="Google" id="ProtNLM"/>
    </source>
</evidence>
<dbReference type="SMART" id="SM00567">
    <property type="entry name" value="EZ_HEAT"/>
    <property type="match status" value="4"/>
</dbReference>
<dbReference type="PANTHER" id="PTHR12697">
    <property type="entry name" value="PBS LYASE HEAT-LIKE PROTEIN"/>
    <property type="match status" value="1"/>
</dbReference>
<sequence length="568" mass="64682">MKFIVFLLLFLSISLPLAENNLEDMREALRENNFALQTQTLQQILLMYEKAAPLLPELVHIVKTTQGQTQYLAVRALGHVGSQSSPYVDDLVALYKKSNDFSLRYYIIIALGDIKSKRPIHVITNALKDKDPNMRSAAIWSLNNISPNNFIEILKKHAADPSAIVQKTIISSLRLRPYNEDVSQILIPSLKHPDKDVRFLSTQLFRLSAQNFEQVKPLYLELLNSPDNKVAMNVLIDFGMVKELSQSVVPNIIKLLKHKNLYIYAETTLGKIGKPCLPHLKKLLDSTNDLERSQAVSMIKKINCHHEFMLRFTQMCIEDKSNLVHRACLGAIRSPQSVPKEITEYIKKQFTEKETLERSISAISALNLDIFVPQLKELWKNNTNLRKVLYRVLGKFAPKHPEILEILLQAFTEDEKTAKWAMVDIGTMGEKGAPAVEKLIEFLNKEKFLVMAANTLKQIGPKSLPALPRLAQIFHNDPKRRNKHAALHAMISIGDEATPHFLKGLDSTSNIVRLYSVSGLKKVSATDEVWRATEKALAQEKSPLFRRYLKLLHKHLQKQRQQNKGKSQ</sequence>
<dbReference type="SUPFAM" id="SSF48371">
    <property type="entry name" value="ARM repeat"/>
    <property type="match status" value="2"/>
</dbReference>
<organism evidence="2 3">
    <name type="scientific">Uabimicrobium amorphum</name>
    <dbReference type="NCBI Taxonomy" id="2596890"/>
    <lineage>
        <taxon>Bacteria</taxon>
        <taxon>Pseudomonadati</taxon>
        <taxon>Planctomycetota</taxon>
        <taxon>Candidatus Uabimicrobiia</taxon>
        <taxon>Candidatus Uabimicrobiales</taxon>
        <taxon>Candidatus Uabimicrobiaceae</taxon>
        <taxon>Candidatus Uabimicrobium</taxon>
    </lineage>
</organism>
<dbReference type="OrthoDB" id="247405at2"/>
<evidence type="ECO:0000313" key="2">
    <source>
        <dbReference type="EMBL" id="BBM83923.1"/>
    </source>
</evidence>
<name>A0A5S9IL76_UABAM</name>
<protein>
    <recommendedName>
        <fullName evidence="4">HEAT repeat domain-containing protein</fullName>
    </recommendedName>
</protein>
<dbReference type="Proteomes" id="UP000326354">
    <property type="component" value="Chromosome"/>
</dbReference>
<evidence type="ECO:0000256" key="1">
    <source>
        <dbReference type="SAM" id="SignalP"/>
    </source>
</evidence>
<dbReference type="Gene3D" id="1.25.10.10">
    <property type="entry name" value="Leucine-rich Repeat Variant"/>
    <property type="match status" value="3"/>
</dbReference>
<dbReference type="InterPro" id="IPR016024">
    <property type="entry name" value="ARM-type_fold"/>
</dbReference>
<dbReference type="GO" id="GO:0016491">
    <property type="term" value="F:oxidoreductase activity"/>
    <property type="evidence" value="ECO:0007669"/>
    <property type="project" value="TreeGrafter"/>
</dbReference>
<feature type="chain" id="PRO_5024795436" description="HEAT repeat domain-containing protein" evidence="1">
    <location>
        <begin position="19"/>
        <end position="568"/>
    </location>
</feature>